<sequence length="322" mass="35161">MPLDPELARLAAAAGRPRIPLRQPRISTRRRDAVTAAERSWEQAGLPIPDVHIEKVRVRVTGFPDVTIRIHRPHGAQEPLPAVLTFFGGAFRQGSNDYPSNRWMHARRAIDAHVAVVAVDYAQAPEHRFPTQIEQGLAALDWLVTSGRDHGIDPGRIAVGGQSSGGNIAAAIAQWNLERAAHPLRLQLLEVPGLDLTGDHADRQVLREMHIPTFLLRRDRRSIARDYLPRGITASDPRVSPLLREDLRGLPPAVLLAAEYDPLRGDTATYHARLREAGVPSSATISLGTGHDSAGLPGLLSSARLWHGTVVGALRELHGEMS</sequence>
<dbReference type="InterPro" id="IPR050300">
    <property type="entry name" value="GDXG_lipolytic_enzyme"/>
</dbReference>
<dbReference type="Pfam" id="PF07859">
    <property type="entry name" value="Abhydrolase_3"/>
    <property type="match status" value="1"/>
</dbReference>
<keyword evidence="4" id="KW-1185">Reference proteome</keyword>
<protein>
    <submittedName>
        <fullName evidence="3">Alpha/beta hydrolase</fullName>
    </submittedName>
</protein>
<feature type="domain" description="Alpha/beta hydrolase fold-3" evidence="2">
    <location>
        <begin position="83"/>
        <end position="292"/>
    </location>
</feature>
<dbReference type="Proteomes" id="UP000245590">
    <property type="component" value="Unassembled WGS sequence"/>
</dbReference>
<dbReference type="InterPro" id="IPR029058">
    <property type="entry name" value="AB_hydrolase_fold"/>
</dbReference>
<proteinExistence type="predicted"/>
<keyword evidence="1 3" id="KW-0378">Hydrolase</keyword>
<dbReference type="InterPro" id="IPR013094">
    <property type="entry name" value="AB_hydrolase_3"/>
</dbReference>
<name>A0A2U2RN44_9MICO</name>
<dbReference type="EMBL" id="QFKX01000001">
    <property type="protein sequence ID" value="PWH07288.1"/>
    <property type="molecule type" value="Genomic_DNA"/>
</dbReference>
<evidence type="ECO:0000313" key="4">
    <source>
        <dbReference type="Proteomes" id="UP000245590"/>
    </source>
</evidence>
<comment type="caution">
    <text evidence="3">The sequence shown here is derived from an EMBL/GenBank/DDBJ whole genome shotgun (WGS) entry which is preliminary data.</text>
</comment>
<reference evidence="3 4" key="1">
    <citation type="submission" date="2018-05" db="EMBL/GenBank/DDBJ databases">
        <title>Brachybacterium sp. M1HQ-2T, whole genome shotgun sequence.</title>
        <authorList>
            <person name="Tuo L."/>
        </authorList>
    </citation>
    <scope>NUCLEOTIDE SEQUENCE [LARGE SCALE GENOMIC DNA]</scope>
    <source>
        <strain evidence="3 4">M1HQ-2</strain>
    </source>
</reference>
<dbReference type="AlphaFoldDB" id="A0A2U2RN44"/>
<dbReference type="SUPFAM" id="SSF53474">
    <property type="entry name" value="alpha/beta-Hydrolases"/>
    <property type="match status" value="1"/>
</dbReference>
<evidence type="ECO:0000259" key="2">
    <source>
        <dbReference type="Pfam" id="PF07859"/>
    </source>
</evidence>
<dbReference type="GO" id="GO:0016787">
    <property type="term" value="F:hydrolase activity"/>
    <property type="evidence" value="ECO:0007669"/>
    <property type="project" value="UniProtKB-KW"/>
</dbReference>
<dbReference type="OrthoDB" id="9803828at2"/>
<dbReference type="PANTHER" id="PTHR48081:SF8">
    <property type="entry name" value="ALPHA_BETA HYDROLASE FOLD-3 DOMAIN-CONTAINING PROTEIN-RELATED"/>
    <property type="match status" value="1"/>
</dbReference>
<evidence type="ECO:0000256" key="1">
    <source>
        <dbReference type="ARBA" id="ARBA00022801"/>
    </source>
</evidence>
<gene>
    <name evidence="3" type="ORF">DEO23_01135</name>
</gene>
<organism evidence="3 4">
    <name type="scientific">Brachybacterium endophyticum</name>
    <dbReference type="NCBI Taxonomy" id="2182385"/>
    <lineage>
        <taxon>Bacteria</taxon>
        <taxon>Bacillati</taxon>
        <taxon>Actinomycetota</taxon>
        <taxon>Actinomycetes</taxon>
        <taxon>Micrococcales</taxon>
        <taxon>Dermabacteraceae</taxon>
        <taxon>Brachybacterium</taxon>
    </lineage>
</organism>
<accession>A0A2U2RN44</accession>
<dbReference type="PANTHER" id="PTHR48081">
    <property type="entry name" value="AB HYDROLASE SUPERFAMILY PROTEIN C4A8.06C"/>
    <property type="match status" value="1"/>
</dbReference>
<dbReference type="Gene3D" id="3.40.50.1820">
    <property type="entry name" value="alpha/beta hydrolase"/>
    <property type="match status" value="1"/>
</dbReference>
<evidence type="ECO:0000313" key="3">
    <source>
        <dbReference type="EMBL" id="PWH07288.1"/>
    </source>
</evidence>
<dbReference type="RefSeq" id="WP_109274172.1">
    <property type="nucleotide sequence ID" value="NZ_QFKX01000001.1"/>
</dbReference>